<dbReference type="Pfam" id="PF07645">
    <property type="entry name" value="EGF_CA"/>
    <property type="match status" value="2"/>
</dbReference>
<dbReference type="SUPFAM" id="SSF57196">
    <property type="entry name" value="EGF/Laminin"/>
    <property type="match status" value="2"/>
</dbReference>
<dbReference type="AlphaFoldDB" id="A0A3M6U9T5"/>
<evidence type="ECO:0000256" key="5">
    <source>
        <dbReference type="PROSITE-ProRule" id="PRU00076"/>
    </source>
</evidence>
<dbReference type="EMBL" id="RCHS01001985">
    <property type="protein sequence ID" value="RMX50309.1"/>
    <property type="molecule type" value="Genomic_DNA"/>
</dbReference>
<dbReference type="InterPro" id="IPR049883">
    <property type="entry name" value="NOTCH1_EGF-like"/>
</dbReference>
<feature type="domain" description="EGF-like" evidence="6">
    <location>
        <begin position="123"/>
        <end position="164"/>
    </location>
</feature>
<dbReference type="PROSITE" id="PS00010">
    <property type="entry name" value="ASX_HYDROXYL"/>
    <property type="match status" value="2"/>
</dbReference>
<dbReference type="InterPro" id="IPR000152">
    <property type="entry name" value="EGF-type_Asp/Asn_hydroxyl_site"/>
</dbReference>
<name>A0A3M6U9T5_POCDA</name>
<dbReference type="CDD" id="cd00054">
    <property type="entry name" value="EGF_CA"/>
    <property type="match status" value="2"/>
</dbReference>
<keyword evidence="1 5" id="KW-0245">EGF-like domain</keyword>
<dbReference type="SMART" id="SM00179">
    <property type="entry name" value="EGF_CA"/>
    <property type="match status" value="2"/>
</dbReference>
<dbReference type="PROSITE" id="PS01186">
    <property type="entry name" value="EGF_2"/>
    <property type="match status" value="2"/>
</dbReference>
<dbReference type="GO" id="GO:0005509">
    <property type="term" value="F:calcium ion binding"/>
    <property type="evidence" value="ECO:0007669"/>
    <property type="project" value="InterPro"/>
</dbReference>
<dbReference type="Gene3D" id="2.10.25.10">
    <property type="entry name" value="Laminin"/>
    <property type="match status" value="2"/>
</dbReference>
<dbReference type="InterPro" id="IPR000742">
    <property type="entry name" value="EGF"/>
</dbReference>
<accession>A0A3M6U9T5</accession>
<dbReference type="PANTHER" id="PTHR24050">
    <property type="entry name" value="PA14 DOMAIN-CONTAINING PROTEIN"/>
    <property type="match status" value="1"/>
</dbReference>
<dbReference type="STRING" id="46731.A0A3M6U9T5"/>
<evidence type="ECO:0000256" key="2">
    <source>
        <dbReference type="ARBA" id="ARBA00022729"/>
    </source>
</evidence>
<evidence type="ECO:0000256" key="3">
    <source>
        <dbReference type="ARBA" id="ARBA00022737"/>
    </source>
</evidence>
<dbReference type="SMART" id="SM00181">
    <property type="entry name" value="EGF"/>
    <property type="match status" value="2"/>
</dbReference>
<evidence type="ECO:0000313" key="8">
    <source>
        <dbReference type="Proteomes" id="UP000275408"/>
    </source>
</evidence>
<organism evidence="7 8">
    <name type="scientific">Pocillopora damicornis</name>
    <name type="common">Cauliflower coral</name>
    <name type="synonym">Millepora damicornis</name>
    <dbReference type="NCBI Taxonomy" id="46731"/>
    <lineage>
        <taxon>Eukaryota</taxon>
        <taxon>Metazoa</taxon>
        <taxon>Cnidaria</taxon>
        <taxon>Anthozoa</taxon>
        <taxon>Hexacorallia</taxon>
        <taxon>Scleractinia</taxon>
        <taxon>Astrocoeniina</taxon>
        <taxon>Pocilloporidae</taxon>
        <taxon>Pocillopora</taxon>
    </lineage>
</organism>
<dbReference type="InterPro" id="IPR052235">
    <property type="entry name" value="Nephronectin_domain"/>
</dbReference>
<dbReference type="PROSITE" id="PS01187">
    <property type="entry name" value="EGF_CA"/>
    <property type="match status" value="1"/>
</dbReference>
<comment type="caution">
    <text evidence="5">Lacks conserved residue(s) required for the propagation of feature annotation.</text>
</comment>
<evidence type="ECO:0000313" key="7">
    <source>
        <dbReference type="EMBL" id="RMX50309.1"/>
    </source>
</evidence>
<dbReference type="PANTHER" id="PTHR24050:SF28">
    <property type="entry name" value="UROMODULIN-LIKE"/>
    <property type="match status" value="1"/>
</dbReference>
<comment type="caution">
    <text evidence="7">The sequence shown here is derived from an EMBL/GenBank/DDBJ whole genome shotgun (WGS) entry which is preliminary data.</text>
</comment>
<keyword evidence="8" id="KW-1185">Reference proteome</keyword>
<dbReference type="InterPro" id="IPR018097">
    <property type="entry name" value="EGF_Ca-bd_CS"/>
</dbReference>
<dbReference type="FunFam" id="2.10.25.10:FF:000038">
    <property type="entry name" value="Fibrillin 2"/>
    <property type="match status" value="2"/>
</dbReference>
<evidence type="ECO:0000256" key="1">
    <source>
        <dbReference type="ARBA" id="ARBA00022536"/>
    </source>
</evidence>
<keyword evidence="3" id="KW-0677">Repeat</keyword>
<dbReference type="OrthoDB" id="5989857at2759"/>
<feature type="domain" description="EGF-like" evidence="6">
    <location>
        <begin position="183"/>
        <end position="224"/>
    </location>
</feature>
<keyword evidence="4" id="KW-1015">Disulfide bond</keyword>
<dbReference type="Proteomes" id="UP000275408">
    <property type="component" value="Unassembled WGS sequence"/>
</dbReference>
<evidence type="ECO:0000259" key="6">
    <source>
        <dbReference type="PROSITE" id="PS50026"/>
    </source>
</evidence>
<keyword evidence="2" id="KW-0732">Signal</keyword>
<evidence type="ECO:0000256" key="4">
    <source>
        <dbReference type="ARBA" id="ARBA00023157"/>
    </source>
</evidence>
<protein>
    <recommendedName>
        <fullName evidence="6">EGF-like domain-containing protein</fullName>
    </recommendedName>
</protein>
<gene>
    <name evidence="7" type="ORF">pdam_00006915</name>
</gene>
<sequence>MQRPKGHEVLAFFRNVSPDQCRILAFPSTLFFVGERLINHTIANISVIDRDTCEYRCYLHYNCVSVNFYFGQNGAEAHNCELNNSTGKEHERDLVKATSYVYHGTNNFCAQSPCKNTGTCQSDADECQLGSFTCHAQANCVNDVGSYHCTCEAGYVGDGKHLCTGVLVFYGASSVLCSQLECNVDECRMGTYSCHEFAQCVNVIGSYDCVCQPGYTGDGEQSCTGRFAS</sequence>
<reference evidence="7 8" key="1">
    <citation type="journal article" date="2018" name="Sci. Rep.">
        <title>Comparative analysis of the Pocillopora damicornis genome highlights role of immune system in coral evolution.</title>
        <authorList>
            <person name="Cunning R."/>
            <person name="Bay R.A."/>
            <person name="Gillette P."/>
            <person name="Baker A.C."/>
            <person name="Traylor-Knowles N."/>
        </authorList>
    </citation>
    <scope>NUCLEOTIDE SEQUENCE [LARGE SCALE GENOMIC DNA]</scope>
    <source>
        <strain evidence="7">RSMAS</strain>
        <tissue evidence="7">Whole animal</tissue>
    </source>
</reference>
<dbReference type="InterPro" id="IPR001881">
    <property type="entry name" value="EGF-like_Ca-bd_dom"/>
</dbReference>
<proteinExistence type="predicted"/>
<dbReference type="PROSITE" id="PS50026">
    <property type="entry name" value="EGF_3"/>
    <property type="match status" value="2"/>
</dbReference>